<protein>
    <submittedName>
        <fullName evidence="1">Uncharacterized protein</fullName>
    </submittedName>
</protein>
<name>A0A7Z0SCU7_9GAMM</name>
<gene>
    <name evidence="1" type="ORF">H0A75_04275</name>
</gene>
<dbReference type="EMBL" id="JACCHS010000060">
    <property type="protein sequence ID" value="NYT46943.1"/>
    <property type="molecule type" value="Genomic_DNA"/>
</dbReference>
<evidence type="ECO:0000313" key="1">
    <source>
        <dbReference type="EMBL" id="NYT46943.1"/>
    </source>
</evidence>
<organism evidence="1 2">
    <name type="scientific">Candidatus Methanofishera endochildressiae</name>
    <dbReference type="NCBI Taxonomy" id="2738884"/>
    <lineage>
        <taxon>Bacteria</taxon>
        <taxon>Pseudomonadati</taxon>
        <taxon>Pseudomonadota</taxon>
        <taxon>Gammaproteobacteria</taxon>
        <taxon>Candidatus Methanofishera</taxon>
    </lineage>
</organism>
<sequence>MVSFIQRDHSFFSPETTHASLAATLLSGHDQASKKAAQHAVDILKKCKSTVHEFTDEIIDYWLLPRSVIERYHFDGVTELNEWLGAQM</sequence>
<accession>A0A7Z0SCU7</accession>
<proteinExistence type="predicted"/>
<dbReference type="Proteomes" id="UP000537890">
    <property type="component" value="Unassembled WGS sequence"/>
</dbReference>
<comment type="caution">
    <text evidence="1">The sequence shown here is derived from an EMBL/GenBank/DDBJ whole genome shotgun (WGS) entry which is preliminary data.</text>
</comment>
<evidence type="ECO:0000313" key="2">
    <source>
        <dbReference type="Proteomes" id="UP000537890"/>
    </source>
</evidence>
<dbReference type="AlphaFoldDB" id="A0A7Z0SCU7"/>
<reference evidence="1 2" key="1">
    <citation type="submission" date="2020-05" db="EMBL/GenBank/DDBJ databases">
        <title>Horizontal transmission and recombination maintain forever young bacterial symbiont genomes.</title>
        <authorList>
            <person name="Russell S.L."/>
            <person name="Pepper-Tunick E."/>
            <person name="Svedberg J."/>
            <person name="Byrne A."/>
            <person name="Ruelas Castillo J."/>
            <person name="Vollmers C."/>
            <person name="Beinart R.A."/>
            <person name="Corbett-Detig R."/>
        </authorList>
    </citation>
    <scope>NUCLEOTIDE SEQUENCE [LARGE SCALE GENOMIC DNA]</scope>
    <source>
        <strain evidence="1">4727-3</strain>
    </source>
</reference>